<dbReference type="InterPro" id="IPR010982">
    <property type="entry name" value="Lambda_DNA-bd_dom_sf"/>
</dbReference>
<reference evidence="4" key="1">
    <citation type="submission" date="2009-11" db="EMBL/GenBank/DDBJ databases">
        <title>The complete chromosome 1 of Sphaerobacter thermophilus DSM 20745.</title>
        <authorList>
            <person name="Lucas S."/>
            <person name="Copeland A."/>
            <person name="Lapidus A."/>
            <person name="Glavina del Rio T."/>
            <person name="Dalin E."/>
            <person name="Tice H."/>
            <person name="Bruce D."/>
            <person name="Goodwin L."/>
            <person name="Pitluck S."/>
            <person name="Kyrpides N."/>
            <person name="Mavromatis K."/>
            <person name="Ivanova N."/>
            <person name="Mikhailova N."/>
            <person name="LaButti K.M."/>
            <person name="Clum A."/>
            <person name="Sun H.I."/>
            <person name="Brettin T."/>
            <person name="Detter J.C."/>
            <person name="Han C."/>
            <person name="Larimer F."/>
            <person name="Land M."/>
            <person name="Hauser L."/>
            <person name="Markowitz V."/>
            <person name="Cheng J.F."/>
            <person name="Hugenholtz P."/>
            <person name="Woyke T."/>
            <person name="Wu D."/>
            <person name="Steenblock K."/>
            <person name="Schneider S."/>
            <person name="Pukall R."/>
            <person name="Goeker M."/>
            <person name="Klenk H.P."/>
            <person name="Eisen J.A."/>
        </authorList>
    </citation>
    <scope>NUCLEOTIDE SEQUENCE [LARGE SCALE GENOMIC DNA]</scope>
    <source>
        <strain evidence="4">ATCC 49802 / DSM 20745 / S 6022</strain>
    </source>
</reference>
<dbReference type="STRING" id="479434.Sthe_2143"/>
<reference evidence="3 4" key="2">
    <citation type="journal article" date="2010" name="Stand. Genomic Sci.">
        <title>Complete genome sequence of Desulfohalobium retbaense type strain (HR(100)).</title>
        <authorList>
            <person name="Spring S."/>
            <person name="Nolan M."/>
            <person name="Lapidus A."/>
            <person name="Glavina Del Rio T."/>
            <person name="Copeland A."/>
            <person name="Tice H."/>
            <person name="Cheng J.F."/>
            <person name="Lucas S."/>
            <person name="Land M."/>
            <person name="Chen F."/>
            <person name="Bruce D."/>
            <person name="Goodwin L."/>
            <person name="Pitluck S."/>
            <person name="Ivanova N."/>
            <person name="Mavromatis K."/>
            <person name="Mikhailova N."/>
            <person name="Pati A."/>
            <person name="Chen A."/>
            <person name="Palaniappan K."/>
            <person name="Hauser L."/>
            <person name="Chang Y.J."/>
            <person name="Jeffries C.D."/>
            <person name="Munk C."/>
            <person name="Kiss H."/>
            <person name="Chain P."/>
            <person name="Han C."/>
            <person name="Brettin T."/>
            <person name="Detter J.C."/>
            <person name="Schuler E."/>
            <person name="Goker M."/>
            <person name="Rohde M."/>
            <person name="Bristow J."/>
            <person name="Eisen J.A."/>
            <person name="Markowitz V."/>
            <person name="Hugenholtz P."/>
            <person name="Kyrpides N.C."/>
            <person name="Klenk H.P."/>
        </authorList>
    </citation>
    <scope>NUCLEOTIDE SEQUENCE [LARGE SCALE GENOMIC DNA]</scope>
    <source>
        <strain evidence="4">ATCC 49802 / DSM 20745 / S 6022</strain>
    </source>
</reference>
<evidence type="ECO:0000259" key="2">
    <source>
        <dbReference type="PROSITE" id="PS50943"/>
    </source>
</evidence>
<dbReference type="AlphaFoldDB" id="D1C6E4"/>
<dbReference type="CDD" id="cd00093">
    <property type="entry name" value="HTH_XRE"/>
    <property type="match status" value="1"/>
</dbReference>
<dbReference type="RefSeq" id="WP_012872615.1">
    <property type="nucleotide sequence ID" value="NC_013523.1"/>
</dbReference>
<keyword evidence="1" id="KW-0238">DNA-binding</keyword>
<dbReference type="InParanoid" id="D1C6E4"/>
<dbReference type="EMBL" id="CP001823">
    <property type="protein sequence ID" value="ACZ39569.1"/>
    <property type="molecule type" value="Genomic_DNA"/>
</dbReference>
<dbReference type="GO" id="GO:0003677">
    <property type="term" value="F:DNA binding"/>
    <property type="evidence" value="ECO:0007669"/>
    <property type="project" value="UniProtKB-KW"/>
</dbReference>
<proteinExistence type="predicted"/>
<dbReference type="GO" id="GO:0005829">
    <property type="term" value="C:cytosol"/>
    <property type="evidence" value="ECO:0007669"/>
    <property type="project" value="TreeGrafter"/>
</dbReference>
<dbReference type="Pfam" id="PF01381">
    <property type="entry name" value="HTH_3"/>
    <property type="match status" value="1"/>
</dbReference>
<dbReference type="HOGENOM" id="CLU_754209_0_0_0"/>
<dbReference type="PANTHER" id="PTHR46797">
    <property type="entry name" value="HTH-TYPE TRANSCRIPTIONAL REGULATOR"/>
    <property type="match status" value="1"/>
</dbReference>
<keyword evidence="4" id="KW-1185">Reference proteome</keyword>
<evidence type="ECO:0000313" key="3">
    <source>
        <dbReference type="EMBL" id="ACZ39569.1"/>
    </source>
</evidence>
<dbReference type="InterPro" id="IPR050807">
    <property type="entry name" value="TransReg_Diox_bact_type"/>
</dbReference>
<evidence type="ECO:0000256" key="1">
    <source>
        <dbReference type="ARBA" id="ARBA00023125"/>
    </source>
</evidence>
<sequence>MQPVQRQRIGPAIRRLRQERGMTLDALAAQAGISASHLSRLERSQTLPSFTVLAKIAEVLGVGIDEFVRLERDVTLLDADLGRYLDMLGIGPPVRDELFDLSIEARRTLVGCLRQLGEATLPPLATQELVARAARHDDLAEVWRALNRLIRQAGMGGPAFARAWLQLVQTPGHRRILVASRSFFLLPPEADLVAAYQAVFRREAIDPQAVSTWETSEWVRDPAVMRRWPTRMILSRSYLERALDTEKAGPGPDLARAQALNLCARLLDRLDQDANFELAVTDADLGPFNIYCVDEQGGLIERLPERRGRESTVRVGLWVAGPETTAPVAGLVDRLWDSLPETDRSREAVVVWLRRRQAEASERNPAR</sequence>
<organism evidence="3 4">
    <name type="scientific">Sphaerobacter thermophilus (strain ATCC 49802 / DSM 20745 / KCCM 41009 / NCIMB 13125 / S 6022)</name>
    <dbReference type="NCBI Taxonomy" id="479434"/>
    <lineage>
        <taxon>Bacteria</taxon>
        <taxon>Pseudomonadati</taxon>
        <taxon>Thermomicrobiota</taxon>
        <taxon>Thermomicrobia</taxon>
        <taxon>Sphaerobacterales</taxon>
        <taxon>Sphaerobacterineae</taxon>
        <taxon>Sphaerobacteraceae</taxon>
        <taxon>Sphaerobacter</taxon>
    </lineage>
</organism>
<accession>D1C6E4</accession>
<gene>
    <name evidence="3" type="ordered locus">Sthe_2143</name>
</gene>
<dbReference type="SMART" id="SM00530">
    <property type="entry name" value="HTH_XRE"/>
    <property type="match status" value="1"/>
</dbReference>
<dbReference type="SUPFAM" id="SSF47413">
    <property type="entry name" value="lambda repressor-like DNA-binding domains"/>
    <property type="match status" value="1"/>
</dbReference>
<dbReference type="GO" id="GO:0003700">
    <property type="term" value="F:DNA-binding transcription factor activity"/>
    <property type="evidence" value="ECO:0007669"/>
    <property type="project" value="TreeGrafter"/>
</dbReference>
<dbReference type="eggNOG" id="COG1396">
    <property type="taxonomic scope" value="Bacteria"/>
</dbReference>
<dbReference type="Gene3D" id="1.10.260.40">
    <property type="entry name" value="lambda repressor-like DNA-binding domains"/>
    <property type="match status" value="1"/>
</dbReference>
<name>D1C6E4_SPHTD</name>
<dbReference type="KEGG" id="sti:Sthe_2143"/>
<dbReference type="Proteomes" id="UP000002027">
    <property type="component" value="Chromosome 1"/>
</dbReference>
<evidence type="ECO:0000313" key="4">
    <source>
        <dbReference type="Proteomes" id="UP000002027"/>
    </source>
</evidence>
<protein>
    <submittedName>
        <fullName evidence="3">Transcriptional regulator, XRE family</fullName>
    </submittedName>
</protein>
<feature type="domain" description="HTH cro/C1-type" evidence="2">
    <location>
        <begin position="13"/>
        <end position="67"/>
    </location>
</feature>
<dbReference type="PROSITE" id="PS50943">
    <property type="entry name" value="HTH_CROC1"/>
    <property type="match status" value="1"/>
</dbReference>
<dbReference type="PANTHER" id="PTHR46797:SF1">
    <property type="entry name" value="METHYLPHOSPHONATE SYNTHASE"/>
    <property type="match status" value="1"/>
</dbReference>
<dbReference type="InterPro" id="IPR001387">
    <property type="entry name" value="Cro/C1-type_HTH"/>
</dbReference>